<dbReference type="Proteomes" id="UP000623467">
    <property type="component" value="Unassembled WGS sequence"/>
</dbReference>
<feature type="transmembrane region" description="Helical" evidence="1">
    <location>
        <begin position="43"/>
        <end position="63"/>
    </location>
</feature>
<dbReference type="OrthoDB" id="2624308at2759"/>
<feature type="transmembrane region" description="Helical" evidence="1">
    <location>
        <begin position="496"/>
        <end position="518"/>
    </location>
</feature>
<accession>A0A8H7D4Z6</accession>
<dbReference type="EMBL" id="JACAZH010000009">
    <property type="protein sequence ID" value="KAF7358993.1"/>
    <property type="molecule type" value="Genomic_DNA"/>
</dbReference>
<keyword evidence="1" id="KW-0812">Transmembrane</keyword>
<evidence type="ECO:0000256" key="1">
    <source>
        <dbReference type="SAM" id="Phobius"/>
    </source>
</evidence>
<reference evidence="2" key="1">
    <citation type="submission" date="2020-05" db="EMBL/GenBank/DDBJ databases">
        <title>Mycena genomes resolve the evolution of fungal bioluminescence.</title>
        <authorList>
            <person name="Tsai I.J."/>
        </authorList>
    </citation>
    <scope>NUCLEOTIDE SEQUENCE</scope>
    <source>
        <strain evidence="2">160909Yilan</strain>
    </source>
</reference>
<keyword evidence="3" id="KW-1185">Reference proteome</keyword>
<evidence type="ECO:0000313" key="3">
    <source>
        <dbReference type="Proteomes" id="UP000623467"/>
    </source>
</evidence>
<keyword evidence="1" id="KW-1133">Transmembrane helix</keyword>
<gene>
    <name evidence="2" type="ORF">MSAN_01239800</name>
</gene>
<dbReference type="AlphaFoldDB" id="A0A8H7D4Z6"/>
<proteinExistence type="predicted"/>
<protein>
    <submittedName>
        <fullName evidence="2">HET domain-containing protein</fullName>
    </submittedName>
</protein>
<organism evidence="2 3">
    <name type="scientific">Mycena sanguinolenta</name>
    <dbReference type="NCBI Taxonomy" id="230812"/>
    <lineage>
        <taxon>Eukaryota</taxon>
        <taxon>Fungi</taxon>
        <taxon>Dikarya</taxon>
        <taxon>Basidiomycota</taxon>
        <taxon>Agaricomycotina</taxon>
        <taxon>Agaricomycetes</taxon>
        <taxon>Agaricomycetidae</taxon>
        <taxon>Agaricales</taxon>
        <taxon>Marasmiineae</taxon>
        <taxon>Mycenaceae</taxon>
        <taxon>Mycena</taxon>
    </lineage>
</organism>
<name>A0A8H7D4Z6_9AGAR</name>
<sequence>MEALSKSFLVMGANMRARRLFREDDGVEGCGMFHKRPEMPLHILGNILRLTLILIFAPIYVFIPRSVFKAADNYIRFNWLFQYATTPDAVLSNAPGGGKGQYAVTEFQPTWVLEVTIRNQKLQAFHQIPFSDEVAEVGYTALSYPMNSAIVLAEENKFPVPTPSKSDREYTLKDRRSISEYFLRLYCSATRRDGNPDRMEYIWLDEFCLSDSRLSDDRADDKTVIEKQRDAELGKMADMFRYAAQVAVFCHEPNCDHTTLACKWGQRLFTLPEILHAETVLRLTRHQPKTLTAQLFRTTGRSFREKMQKHAAEGNRWHLNAIYQHTVNAGTVPWQVAIHALVVEAIRRDEAGGYLDHKYLGKVLNGLLPRHARLVDLGKGGWNDLAWLLELNQGFYNAASLAAPIHPAAGNERLEPVVTAFPVSSNSPGSYDSNSALTIIAGETLGFRPVPLKRDADGLYNNEEMKSAKLLARCMAWAFALVGTAILVTGNIGSGFWVYYLTAILYCVFELLVGTMYLQRDGWVVLEHPLWDEMFEAKLGEQDHNLRKLTHWGERQLVPKWELPGRRANVKLVDLHNRVYVDAVVVSRPNAMVPLAIHGSGVTCMLLDRAEDSNRDSTIVARKVGMCNVPPYIFSQTVKSGTTYVANPE</sequence>
<keyword evidence="1" id="KW-0472">Membrane</keyword>
<comment type="caution">
    <text evidence="2">The sequence shown here is derived from an EMBL/GenBank/DDBJ whole genome shotgun (WGS) entry which is preliminary data.</text>
</comment>
<feature type="transmembrane region" description="Helical" evidence="1">
    <location>
        <begin position="470"/>
        <end position="490"/>
    </location>
</feature>
<evidence type="ECO:0000313" key="2">
    <source>
        <dbReference type="EMBL" id="KAF7358993.1"/>
    </source>
</evidence>